<feature type="domain" description="Core-binding (CB)" evidence="7">
    <location>
        <begin position="104"/>
        <end position="199"/>
    </location>
</feature>
<keyword evidence="3 5" id="KW-0238">DNA-binding</keyword>
<dbReference type="InterPro" id="IPR013762">
    <property type="entry name" value="Integrase-like_cat_sf"/>
</dbReference>
<gene>
    <name evidence="8" type="ORF">MQE36_14910</name>
</gene>
<evidence type="ECO:0000256" key="4">
    <source>
        <dbReference type="ARBA" id="ARBA00023172"/>
    </source>
</evidence>
<evidence type="ECO:0000313" key="8">
    <source>
        <dbReference type="EMBL" id="UNY98364.1"/>
    </source>
</evidence>
<dbReference type="InterPro" id="IPR035386">
    <property type="entry name" value="Arm-DNA-bind_5"/>
</dbReference>
<dbReference type="InterPro" id="IPR011010">
    <property type="entry name" value="DNA_brk_join_enz"/>
</dbReference>
<dbReference type="PROSITE" id="PS51900">
    <property type="entry name" value="CB"/>
    <property type="match status" value="1"/>
</dbReference>
<dbReference type="CDD" id="cd01185">
    <property type="entry name" value="INTN1_C_like"/>
    <property type="match status" value="1"/>
</dbReference>
<evidence type="ECO:0000256" key="2">
    <source>
        <dbReference type="ARBA" id="ARBA00022908"/>
    </source>
</evidence>
<feature type="domain" description="Tyr recombinase" evidence="6">
    <location>
        <begin position="219"/>
        <end position="396"/>
    </location>
</feature>
<dbReference type="PROSITE" id="PS51898">
    <property type="entry name" value="TYR_RECOMBINASE"/>
    <property type="match status" value="1"/>
</dbReference>
<dbReference type="PANTHER" id="PTHR30349">
    <property type="entry name" value="PHAGE INTEGRASE-RELATED"/>
    <property type="match status" value="1"/>
</dbReference>
<dbReference type="InterPro" id="IPR050090">
    <property type="entry name" value="Tyrosine_recombinase_XerCD"/>
</dbReference>
<evidence type="ECO:0000313" key="9">
    <source>
        <dbReference type="Proteomes" id="UP000829476"/>
    </source>
</evidence>
<dbReference type="Pfam" id="PF17293">
    <property type="entry name" value="Arm-DNA-bind_5"/>
    <property type="match status" value="1"/>
</dbReference>
<evidence type="ECO:0000259" key="7">
    <source>
        <dbReference type="PROSITE" id="PS51900"/>
    </source>
</evidence>
<proteinExistence type="inferred from homology"/>
<dbReference type="RefSeq" id="WP_242936771.1">
    <property type="nucleotide sequence ID" value="NZ_CP094326.1"/>
</dbReference>
<dbReference type="Pfam" id="PF13102">
    <property type="entry name" value="Phage_int_SAM_5"/>
    <property type="match status" value="1"/>
</dbReference>
<evidence type="ECO:0000259" key="6">
    <source>
        <dbReference type="PROSITE" id="PS51898"/>
    </source>
</evidence>
<dbReference type="InterPro" id="IPR025269">
    <property type="entry name" value="SAM-like_dom"/>
</dbReference>
<dbReference type="SUPFAM" id="SSF56349">
    <property type="entry name" value="DNA breaking-rejoining enzymes"/>
    <property type="match status" value="1"/>
</dbReference>
<organism evidence="8 9">
    <name type="scientific">Zhouia spongiae</name>
    <dbReference type="NCBI Taxonomy" id="2202721"/>
    <lineage>
        <taxon>Bacteria</taxon>
        <taxon>Pseudomonadati</taxon>
        <taxon>Bacteroidota</taxon>
        <taxon>Flavobacteriia</taxon>
        <taxon>Flavobacteriales</taxon>
        <taxon>Flavobacteriaceae</taxon>
        <taxon>Zhouia</taxon>
    </lineage>
</organism>
<dbReference type="Proteomes" id="UP000829476">
    <property type="component" value="Chromosome"/>
</dbReference>
<evidence type="ECO:0000256" key="1">
    <source>
        <dbReference type="ARBA" id="ARBA00008857"/>
    </source>
</evidence>
<accession>A0ABY3YL89</accession>
<sequence>MANTFSLLFYLKRSKADINGEANIYLRITMDGQRAEMSLHRKVMMNRWDQHIGKMIGRNTMAREINEYIDLVTYKINKLYQNFIDQGKYISPRELIKAYRSFNVKPKMLLEIFRDHNKKMEALMGKQYSEGTVKRYRTTLNHLEQHLKEDLLIDDIAVTEVDLQFLNRFDYFLKSIRGCNHNSSMKYLNNLKKIMRIAYVNEWILKDPFYNFKISFKWKEREYLTEHEIETLLNKDLHNQRLELVRDIFVFCCFTGLAYADVKKLTPRHVVKGIDGGKWIRVHRTKTNSRSSIPILPTAMSIIKKYEAYPEVVNEGCLLPVPSNQKSNAYLKEIADLCGINKNLTTHLARHTFATTVTLSNGVPIESVSKMLGHKDLRTTQIYAKVIDKKVGEDMKVLRERIKSNI</sequence>
<evidence type="ECO:0000256" key="5">
    <source>
        <dbReference type="PROSITE-ProRule" id="PRU01248"/>
    </source>
</evidence>
<keyword evidence="2" id="KW-0229">DNA integration</keyword>
<name>A0ABY3YL89_9FLAO</name>
<dbReference type="InterPro" id="IPR044068">
    <property type="entry name" value="CB"/>
</dbReference>
<dbReference type="Gene3D" id="1.10.150.130">
    <property type="match status" value="1"/>
</dbReference>
<reference evidence="8 9" key="1">
    <citation type="journal article" date="2018" name="Int. J. Syst. Evol. Microbiol.">
        <title>Zhouia spongiae sp. nov., isolated from a marine sponge.</title>
        <authorList>
            <person name="Zhuang L."/>
            <person name="Lin B."/>
            <person name="Qin F."/>
            <person name="Luo L."/>
        </authorList>
    </citation>
    <scope>NUCLEOTIDE SEQUENCE [LARGE SCALE GENOMIC DNA]</scope>
    <source>
        <strain evidence="8 9">HN-Y44</strain>
    </source>
</reference>
<dbReference type="Pfam" id="PF00589">
    <property type="entry name" value="Phage_integrase"/>
    <property type="match status" value="1"/>
</dbReference>
<evidence type="ECO:0000256" key="3">
    <source>
        <dbReference type="ARBA" id="ARBA00023125"/>
    </source>
</evidence>
<dbReference type="EMBL" id="CP094326">
    <property type="protein sequence ID" value="UNY98364.1"/>
    <property type="molecule type" value="Genomic_DNA"/>
</dbReference>
<dbReference type="InterPro" id="IPR010998">
    <property type="entry name" value="Integrase_recombinase_N"/>
</dbReference>
<keyword evidence="9" id="KW-1185">Reference proteome</keyword>
<dbReference type="InterPro" id="IPR002104">
    <property type="entry name" value="Integrase_catalytic"/>
</dbReference>
<dbReference type="Gene3D" id="1.10.443.10">
    <property type="entry name" value="Intergrase catalytic core"/>
    <property type="match status" value="1"/>
</dbReference>
<keyword evidence="4" id="KW-0233">DNA recombination</keyword>
<dbReference type="PANTHER" id="PTHR30349:SF64">
    <property type="entry name" value="PROPHAGE INTEGRASE INTD-RELATED"/>
    <property type="match status" value="1"/>
</dbReference>
<protein>
    <submittedName>
        <fullName evidence="8">Site-specific integrase</fullName>
    </submittedName>
</protein>
<comment type="similarity">
    <text evidence="1">Belongs to the 'phage' integrase family.</text>
</comment>